<dbReference type="EMBL" id="CP036433">
    <property type="protein sequence ID" value="QDU94346.1"/>
    <property type="molecule type" value="Genomic_DNA"/>
</dbReference>
<dbReference type="InterPro" id="IPR016187">
    <property type="entry name" value="CTDL_fold"/>
</dbReference>
<accession>A0A518DR81</accession>
<evidence type="ECO:0000313" key="2">
    <source>
        <dbReference type="Proteomes" id="UP000317648"/>
    </source>
</evidence>
<proteinExistence type="predicted"/>
<keyword evidence="2" id="KW-1185">Reference proteome</keyword>
<evidence type="ECO:0000313" key="1">
    <source>
        <dbReference type="EMBL" id="QDU94346.1"/>
    </source>
</evidence>
<dbReference type="AlphaFoldDB" id="A0A518DR81"/>
<evidence type="ECO:0008006" key="3">
    <source>
        <dbReference type="Google" id="ProtNLM"/>
    </source>
</evidence>
<gene>
    <name evidence="1" type="ORF">Pla8534_21350</name>
</gene>
<protein>
    <recommendedName>
        <fullName evidence="3">Sulfatase-modifying factor enzyme domain-containing protein</fullName>
    </recommendedName>
</protein>
<dbReference type="Proteomes" id="UP000317648">
    <property type="component" value="Chromosome"/>
</dbReference>
<dbReference type="InterPro" id="IPR042095">
    <property type="entry name" value="SUMF_sf"/>
</dbReference>
<organism evidence="1 2">
    <name type="scientific">Lignipirellula cremea</name>
    <dbReference type="NCBI Taxonomy" id="2528010"/>
    <lineage>
        <taxon>Bacteria</taxon>
        <taxon>Pseudomonadati</taxon>
        <taxon>Planctomycetota</taxon>
        <taxon>Planctomycetia</taxon>
        <taxon>Pirellulales</taxon>
        <taxon>Pirellulaceae</taxon>
        <taxon>Lignipirellula</taxon>
    </lineage>
</organism>
<dbReference type="Gene3D" id="3.90.1580.10">
    <property type="entry name" value="paralog of FGE (formylglycine-generating enzyme)"/>
    <property type="match status" value="1"/>
</dbReference>
<dbReference type="RefSeq" id="WP_391540592.1">
    <property type="nucleotide sequence ID" value="NZ_CP036433.1"/>
</dbReference>
<reference evidence="1 2" key="1">
    <citation type="submission" date="2019-02" db="EMBL/GenBank/DDBJ databases">
        <title>Deep-cultivation of Planctomycetes and their phenomic and genomic characterization uncovers novel biology.</title>
        <authorList>
            <person name="Wiegand S."/>
            <person name="Jogler M."/>
            <person name="Boedeker C."/>
            <person name="Pinto D."/>
            <person name="Vollmers J."/>
            <person name="Rivas-Marin E."/>
            <person name="Kohn T."/>
            <person name="Peeters S.H."/>
            <person name="Heuer A."/>
            <person name="Rast P."/>
            <person name="Oberbeckmann S."/>
            <person name="Bunk B."/>
            <person name="Jeske O."/>
            <person name="Meyerdierks A."/>
            <person name="Storesund J.E."/>
            <person name="Kallscheuer N."/>
            <person name="Luecker S."/>
            <person name="Lage O.M."/>
            <person name="Pohl T."/>
            <person name="Merkel B.J."/>
            <person name="Hornburger P."/>
            <person name="Mueller R.-W."/>
            <person name="Bruemmer F."/>
            <person name="Labrenz M."/>
            <person name="Spormann A.M."/>
            <person name="Op den Camp H."/>
            <person name="Overmann J."/>
            <person name="Amann R."/>
            <person name="Jetten M.S.M."/>
            <person name="Mascher T."/>
            <person name="Medema M.H."/>
            <person name="Devos D.P."/>
            <person name="Kaster A.-K."/>
            <person name="Ovreas L."/>
            <person name="Rohde M."/>
            <person name="Galperin M.Y."/>
            <person name="Jogler C."/>
        </authorList>
    </citation>
    <scope>NUCLEOTIDE SEQUENCE [LARGE SCALE GENOMIC DNA]</scope>
    <source>
        <strain evidence="1 2">Pla85_3_4</strain>
    </source>
</reference>
<dbReference type="SUPFAM" id="SSF56436">
    <property type="entry name" value="C-type lectin-like"/>
    <property type="match status" value="1"/>
</dbReference>
<dbReference type="KEGG" id="lcre:Pla8534_21350"/>
<sequence length="106" mass="12258">MGCRLPTEAEWKFSARAGTTMLWCFDHRALNREEIQESIDDYKSVRRGSGVKSNAFRLIDFYARFRYSLANPLELRRAQIDQITAFFLEGFAIRSMPKVSKASASR</sequence>
<name>A0A518DR81_9BACT</name>